<evidence type="ECO:0000313" key="3">
    <source>
        <dbReference type="EMBL" id="TID21415.1"/>
    </source>
</evidence>
<dbReference type="SUPFAM" id="SSF111331">
    <property type="entry name" value="NAD kinase/diacylglycerol kinase-like"/>
    <property type="match status" value="1"/>
</dbReference>
<dbReference type="InterPro" id="IPR016064">
    <property type="entry name" value="NAD/diacylglycerol_kinase_sf"/>
</dbReference>
<dbReference type="Pfam" id="PF00781">
    <property type="entry name" value="DAGK_cat"/>
    <property type="match status" value="1"/>
</dbReference>
<comment type="caution">
    <text evidence="3">The sequence shown here is derived from an EMBL/GenBank/DDBJ whole genome shotgun (WGS) entry which is preliminary data.</text>
</comment>
<keyword evidence="4" id="KW-1185">Reference proteome</keyword>
<dbReference type="GO" id="GO:0016020">
    <property type="term" value="C:membrane"/>
    <property type="evidence" value="ECO:0007669"/>
    <property type="project" value="TreeGrafter"/>
</dbReference>
<keyword evidence="3" id="KW-0418">Kinase</keyword>
<dbReference type="Proteomes" id="UP000298493">
    <property type="component" value="Unassembled WGS sequence"/>
</dbReference>
<feature type="compositionally biased region" description="Polar residues" evidence="1">
    <location>
        <begin position="356"/>
        <end position="366"/>
    </location>
</feature>
<sequence>MSRPFGNTGPFEDQFEVNDVDNASRQDAAAEHLVLAAASGRLDLTEESLHVHLSDPAANSKDCCGLLPGKQTNGIQVILYHYILWAERSEQKILITYAKRASASKDTVLPDVLTLEVDEVSLPRLDVFIRKLLDHAYGKSQVHKRIKVFINPYGGAGKARKYYTRDIEPIFKAAKCYPDATTTQRSGHAVELAEELDLDRWDVVACCSGDGLPHEVFNGLGKKTNARKALGRLAVVQLPCGTGNAMSLNLNGTDSPSLAALAVVKGIRTPIDLVSVTQGDKRTLSFLSQSLGIVAESDLGTENMRWMGSARFTFGFLQRLLGKTLWPVDLAVGVEIEDKAAIRSAYKQHMGSTTPASKLLSASSSDTDLHSAPPPAEGEDEGLPPLKYGTINDPVPSTWTLEPYPNLGNFYAGNMAWMAADTKFFPAAMPNDGFIDLVTIDGDIPRWTSVNLLLKVENGGHFDQDVVRYRKVSGFRIVPRQESGYISIDGERVPFEGFQVEVHASLGCTLSRSGKGYEASGPA</sequence>
<feature type="region of interest" description="Disordered" evidence="1">
    <location>
        <begin position="356"/>
        <end position="385"/>
    </location>
</feature>
<dbReference type="AlphaFoldDB" id="A0A4Z1PET4"/>
<organism evidence="3 4">
    <name type="scientific">Venturia nashicola</name>
    <dbReference type="NCBI Taxonomy" id="86259"/>
    <lineage>
        <taxon>Eukaryota</taxon>
        <taxon>Fungi</taxon>
        <taxon>Dikarya</taxon>
        <taxon>Ascomycota</taxon>
        <taxon>Pezizomycotina</taxon>
        <taxon>Dothideomycetes</taxon>
        <taxon>Pleosporomycetidae</taxon>
        <taxon>Venturiales</taxon>
        <taxon>Venturiaceae</taxon>
        <taxon>Venturia</taxon>
    </lineage>
</organism>
<dbReference type="GO" id="GO:0005737">
    <property type="term" value="C:cytoplasm"/>
    <property type="evidence" value="ECO:0007669"/>
    <property type="project" value="TreeGrafter"/>
</dbReference>
<dbReference type="Gene3D" id="2.60.200.40">
    <property type="match status" value="1"/>
</dbReference>
<reference evidence="3 4" key="1">
    <citation type="submission" date="2019-04" db="EMBL/GenBank/DDBJ databases">
        <title>High contiguity whole genome sequence and gene annotation resource for two Venturia nashicola isolates.</title>
        <authorList>
            <person name="Prokchorchik M."/>
            <person name="Won K."/>
            <person name="Lee Y."/>
            <person name="Choi E.D."/>
            <person name="Segonzac C."/>
            <person name="Sohn K.H."/>
        </authorList>
    </citation>
    <scope>NUCLEOTIDE SEQUENCE [LARGE SCALE GENOMIC DNA]</scope>
    <source>
        <strain evidence="3 4">PRI2</strain>
    </source>
</reference>
<dbReference type="STRING" id="86259.A0A4Z1PET4"/>
<dbReference type="InterPro" id="IPR055916">
    <property type="entry name" value="DUF7493"/>
</dbReference>
<accession>A0A4Z1PET4</accession>
<keyword evidence="3" id="KW-0808">Transferase</keyword>
<dbReference type="Gene3D" id="3.40.50.10330">
    <property type="entry name" value="Probable inorganic polyphosphate/atp-NAD kinase, domain 1"/>
    <property type="match status" value="1"/>
</dbReference>
<dbReference type="SMART" id="SM00046">
    <property type="entry name" value="DAGKc"/>
    <property type="match status" value="1"/>
</dbReference>
<dbReference type="Pfam" id="PF24321">
    <property type="entry name" value="DUF7493"/>
    <property type="match status" value="1"/>
</dbReference>
<dbReference type="PANTHER" id="PTHR12358:SF31">
    <property type="entry name" value="ACYLGLYCEROL KINASE, MITOCHONDRIAL"/>
    <property type="match status" value="1"/>
</dbReference>
<dbReference type="GO" id="GO:0046512">
    <property type="term" value="P:sphingosine biosynthetic process"/>
    <property type="evidence" value="ECO:0007669"/>
    <property type="project" value="TreeGrafter"/>
</dbReference>
<dbReference type="PROSITE" id="PS50146">
    <property type="entry name" value="DAGK"/>
    <property type="match status" value="1"/>
</dbReference>
<gene>
    <name evidence="3" type="ORF">E6O75_ATG04810</name>
</gene>
<evidence type="ECO:0000259" key="2">
    <source>
        <dbReference type="PROSITE" id="PS50146"/>
    </source>
</evidence>
<dbReference type="GO" id="GO:0016773">
    <property type="term" value="F:phosphotransferase activity, alcohol group as acceptor"/>
    <property type="evidence" value="ECO:0007669"/>
    <property type="project" value="UniProtKB-ARBA"/>
</dbReference>
<protein>
    <submittedName>
        <fullName evidence="3">Sphingosine kinase</fullName>
    </submittedName>
</protein>
<evidence type="ECO:0000313" key="4">
    <source>
        <dbReference type="Proteomes" id="UP000298493"/>
    </source>
</evidence>
<dbReference type="PANTHER" id="PTHR12358">
    <property type="entry name" value="SPHINGOSINE KINASE"/>
    <property type="match status" value="1"/>
</dbReference>
<evidence type="ECO:0000256" key="1">
    <source>
        <dbReference type="SAM" id="MobiDB-lite"/>
    </source>
</evidence>
<feature type="domain" description="DAGKc" evidence="2">
    <location>
        <begin position="141"/>
        <end position="280"/>
    </location>
</feature>
<name>A0A4Z1PET4_9PEZI</name>
<dbReference type="EMBL" id="SNSC02000009">
    <property type="protein sequence ID" value="TID21415.1"/>
    <property type="molecule type" value="Genomic_DNA"/>
</dbReference>
<dbReference type="InterPro" id="IPR050187">
    <property type="entry name" value="Lipid_Phosphate_FormReg"/>
</dbReference>
<proteinExistence type="predicted"/>
<dbReference type="InterPro" id="IPR001206">
    <property type="entry name" value="Diacylglycerol_kinase_cat_dom"/>
</dbReference>
<dbReference type="InterPro" id="IPR017438">
    <property type="entry name" value="ATP-NAD_kinase_N"/>
</dbReference>
<dbReference type="OrthoDB" id="3853857at2759"/>
<dbReference type="GO" id="GO:0001727">
    <property type="term" value="F:lipid kinase activity"/>
    <property type="evidence" value="ECO:0007669"/>
    <property type="project" value="UniProtKB-ARBA"/>
</dbReference>